<sequence>LEVWRAPTHAAQKLSQIKRLNKAFHYARGINKDAEYVLVRCDDYMNAELLANGFEFTELQPNDVIDGLPLAVVGRRKRRFIPSQNFWDVGVNSITLAEESKIINSDKDAPENDKGDEKMEKEVLGKEDPNKPDFDIVVLDDNYQDVLKRLEALGFQTKDTGEGESHRLFVREGEEGPVVAPEELGEVVEVISY</sequence>
<evidence type="ECO:0000313" key="2">
    <source>
        <dbReference type="EMBL" id="GAJ14279.1"/>
    </source>
</evidence>
<feature type="region of interest" description="Disordered" evidence="1">
    <location>
        <begin position="104"/>
        <end position="128"/>
    </location>
</feature>
<evidence type="ECO:0000256" key="1">
    <source>
        <dbReference type="SAM" id="MobiDB-lite"/>
    </source>
</evidence>
<name>X1U9W5_9ZZZZ</name>
<organism evidence="2">
    <name type="scientific">marine sediment metagenome</name>
    <dbReference type="NCBI Taxonomy" id="412755"/>
    <lineage>
        <taxon>unclassified sequences</taxon>
        <taxon>metagenomes</taxon>
        <taxon>ecological metagenomes</taxon>
    </lineage>
</organism>
<accession>X1U9W5</accession>
<proteinExistence type="predicted"/>
<dbReference type="AlphaFoldDB" id="X1U9W5"/>
<reference evidence="2" key="1">
    <citation type="journal article" date="2014" name="Front. Microbiol.">
        <title>High frequency of phylogenetically diverse reductive dehalogenase-homologous genes in deep subseafloor sedimentary metagenomes.</title>
        <authorList>
            <person name="Kawai M."/>
            <person name="Futagami T."/>
            <person name="Toyoda A."/>
            <person name="Takaki Y."/>
            <person name="Nishi S."/>
            <person name="Hori S."/>
            <person name="Arai W."/>
            <person name="Tsubouchi T."/>
            <person name="Morono Y."/>
            <person name="Uchiyama I."/>
            <person name="Ito T."/>
            <person name="Fujiyama A."/>
            <person name="Inagaki F."/>
            <person name="Takami H."/>
        </authorList>
    </citation>
    <scope>NUCLEOTIDE SEQUENCE</scope>
    <source>
        <strain evidence="2">Expedition CK06-06</strain>
    </source>
</reference>
<feature type="non-terminal residue" evidence="2">
    <location>
        <position position="1"/>
    </location>
</feature>
<protein>
    <submittedName>
        <fullName evidence="2">Uncharacterized protein</fullName>
    </submittedName>
</protein>
<comment type="caution">
    <text evidence="2">The sequence shown here is derived from an EMBL/GenBank/DDBJ whole genome shotgun (WGS) entry which is preliminary data.</text>
</comment>
<gene>
    <name evidence="2" type="ORF">S12H4_46101</name>
</gene>
<dbReference type="EMBL" id="BARW01028573">
    <property type="protein sequence ID" value="GAJ14279.1"/>
    <property type="molecule type" value="Genomic_DNA"/>
</dbReference>